<dbReference type="Gene3D" id="4.10.240.10">
    <property type="entry name" value="Zn(2)-C6 fungal-type DNA-binding domain"/>
    <property type="match status" value="1"/>
</dbReference>
<organism evidence="6 7">
    <name type="scientific">Ascodesmis nigricans</name>
    <dbReference type="NCBI Taxonomy" id="341454"/>
    <lineage>
        <taxon>Eukaryota</taxon>
        <taxon>Fungi</taxon>
        <taxon>Dikarya</taxon>
        <taxon>Ascomycota</taxon>
        <taxon>Pezizomycotina</taxon>
        <taxon>Pezizomycetes</taxon>
        <taxon>Pezizales</taxon>
        <taxon>Ascodesmidaceae</taxon>
        <taxon>Ascodesmis</taxon>
    </lineage>
</organism>
<dbReference type="Pfam" id="PF00172">
    <property type="entry name" value="Zn_clus"/>
    <property type="match status" value="1"/>
</dbReference>
<dbReference type="InterPro" id="IPR007219">
    <property type="entry name" value="XnlR_reg_dom"/>
</dbReference>
<dbReference type="AlphaFoldDB" id="A0A4S2MK50"/>
<dbReference type="PROSITE" id="PS00463">
    <property type="entry name" value="ZN2_CY6_FUNGAL_1"/>
    <property type="match status" value="1"/>
</dbReference>
<dbReference type="InterPro" id="IPR001138">
    <property type="entry name" value="Zn2Cys6_DnaBD"/>
</dbReference>
<dbReference type="PANTHER" id="PTHR46910">
    <property type="entry name" value="TRANSCRIPTION FACTOR PDR1"/>
    <property type="match status" value="1"/>
</dbReference>
<dbReference type="GO" id="GO:0006351">
    <property type="term" value="P:DNA-templated transcription"/>
    <property type="evidence" value="ECO:0007669"/>
    <property type="project" value="InterPro"/>
</dbReference>
<feature type="coiled-coil region" evidence="3">
    <location>
        <begin position="106"/>
        <end position="133"/>
    </location>
</feature>
<evidence type="ECO:0000313" key="7">
    <source>
        <dbReference type="Proteomes" id="UP000298138"/>
    </source>
</evidence>
<dbReference type="SMART" id="SM00906">
    <property type="entry name" value="Fungal_trans"/>
    <property type="match status" value="1"/>
</dbReference>
<sequence>MFSHFSATSSNQIPSSTGTTPTPSGDGPSSATSGHTLSNSAPPGGVPGSRFPTTGKRRGGKRSQVPRACDTCRLYRSKCDNNPQCAPCVARGVKCTNTGQKPAYTLATATQHIEELVEKIRQLEEELTYLRKRDADRARSPYRNLSPHPERTSGESTQFPDQSHGHHEGYRTLGKDLEQLTTPTPFQHNLFNPSIPLDRNSMVPNMSPEFGHLSDPYGCTGSFLGRAREDHYLSVYWDSYHALMPVVIKADVDKLLENLWNEVEEEYDQYTQAPRNRKPAPLLDIIMALCLQYGTNGAIKSSQRQPEEYRSTNAPVEGWDYYNRCYLQVRTELERPTIVTLQCFFLCTMYQLCAGKVNTAYHLMGLTVRMAYYLRIHQEQDPQLDLGLRQLYRRIWWSIYRLEVRLSLELSLPHSIQADHISCFYPTPPQETGSSNTNENHSIMFNAYYTQLHTAVRKIHDHIYRTDSVVHIRSSPQQLEIPPIERIALELNSLLPRITDTWVSSVPNALKFPRLQNGSPFSVDCTSISYDHSARVDHNRQRLFLEASYHMLLLLLHRPFLRYQCPDSGQPDKPSIDKTPTANRLAIGALQHARSLIYLLNQVLTETDHFTGWYPAFNTASAAAQCIQLYLQHYHQLQPLASQAAGISFQNLKETLFISLRIFKEFSPSHPPSEVADQSIQIFLNSISPSHPRGPTPTPLRRNPSSRVVSGDVRSPLSSTAPDTKPHPQSLRILSPNTIQVSPPVEYSTTPPPPAQDVLVPQHIQLTSWPHHSILTPQQPDGHEQWPPQYHHQIDQIFPGTTSVGITQDSVWATGQTAFVQPPPPTLPPPPSQSPQPQLSPPIQQQPQQPQGYPAMGVSVWDHHHGKWIHQHPHPHPHPHPLPQGMTHSPMGPSGPPHHPSHHQQQQHQRRQSLQMVNSQHPQQQQQQQQQQRQHQRQQHHQQQQRPAQHGQHSHSHHDPAQQHHHHGGGTQGVHMAYFGDERGEGER</sequence>
<feature type="compositionally biased region" description="Basic residues" evidence="4">
    <location>
        <begin position="864"/>
        <end position="879"/>
    </location>
</feature>
<keyword evidence="1" id="KW-0479">Metal-binding</keyword>
<feature type="compositionally biased region" description="Low complexity" evidence="4">
    <location>
        <begin position="941"/>
        <end position="951"/>
    </location>
</feature>
<feature type="region of interest" description="Disordered" evidence="4">
    <location>
        <begin position="817"/>
        <end position="988"/>
    </location>
</feature>
<keyword evidence="7" id="KW-1185">Reference proteome</keyword>
<accession>A0A4S2MK50</accession>
<feature type="region of interest" description="Disordered" evidence="4">
    <location>
        <begin position="138"/>
        <end position="169"/>
    </location>
</feature>
<dbReference type="CDD" id="cd12148">
    <property type="entry name" value="fungal_TF_MHR"/>
    <property type="match status" value="1"/>
</dbReference>
<dbReference type="Pfam" id="PF04082">
    <property type="entry name" value="Fungal_trans"/>
    <property type="match status" value="1"/>
</dbReference>
<feature type="region of interest" description="Disordered" evidence="4">
    <location>
        <begin position="1"/>
        <end position="65"/>
    </location>
</feature>
<dbReference type="InterPro" id="IPR050987">
    <property type="entry name" value="AtrR-like"/>
</dbReference>
<feature type="compositionally biased region" description="Low complexity" evidence="4">
    <location>
        <begin position="14"/>
        <end position="34"/>
    </location>
</feature>
<feature type="compositionally biased region" description="Pro residues" evidence="4">
    <location>
        <begin position="821"/>
        <end position="840"/>
    </location>
</feature>
<dbReference type="GO" id="GO:0008270">
    <property type="term" value="F:zinc ion binding"/>
    <property type="evidence" value="ECO:0007669"/>
    <property type="project" value="InterPro"/>
</dbReference>
<feature type="compositionally biased region" description="Low complexity" evidence="4">
    <location>
        <begin position="920"/>
        <end position="933"/>
    </location>
</feature>
<dbReference type="EMBL" id="ML220155">
    <property type="protein sequence ID" value="TGZ77320.1"/>
    <property type="molecule type" value="Genomic_DNA"/>
</dbReference>
<gene>
    <name evidence="6" type="ORF">EX30DRAFT_205487</name>
</gene>
<dbReference type="InterPro" id="IPR036864">
    <property type="entry name" value="Zn2-C6_fun-type_DNA-bd_sf"/>
</dbReference>
<feature type="region of interest" description="Disordered" evidence="4">
    <location>
        <begin position="686"/>
        <end position="732"/>
    </location>
</feature>
<feature type="compositionally biased region" description="Polar residues" evidence="4">
    <location>
        <begin position="1"/>
        <end position="13"/>
    </location>
</feature>
<name>A0A4S2MK50_9PEZI</name>
<dbReference type="Proteomes" id="UP000298138">
    <property type="component" value="Unassembled WGS sequence"/>
</dbReference>
<evidence type="ECO:0000256" key="3">
    <source>
        <dbReference type="SAM" id="Coils"/>
    </source>
</evidence>
<reference evidence="6 7" key="1">
    <citation type="submission" date="2019-04" db="EMBL/GenBank/DDBJ databases">
        <title>Comparative genomics and transcriptomics to analyze fruiting body development in filamentous ascomycetes.</title>
        <authorList>
            <consortium name="DOE Joint Genome Institute"/>
            <person name="Lutkenhaus R."/>
            <person name="Traeger S."/>
            <person name="Breuer J."/>
            <person name="Kuo A."/>
            <person name="Lipzen A."/>
            <person name="Pangilinan J."/>
            <person name="Dilworth D."/>
            <person name="Sandor L."/>
            <person name="Poggeler S."/>
            <person name="Barry K."/>
            <person name="Grigoriev I.V."/>
            <person name="Nowrousian M."/>
        </authorList>
    </citation>
    <scope>NUCLEOTIDE SEQUENCE [LARGE SCALE GENOMIC DNA]</scope>
    <source>
        <strain evidence="6 7">CBS 389.68</strain>
    </source>
</reference>
<proteinExistence type="predicted"/>
<dbReference type="InParanoid" id="A0A4S2MK50"/>
<evidence type="ECO:0000256" key="4">
    <source>
        <dbReference type="SAM" id="MobiDB-lite"/>
    </source>
</evidence>
<feature type="compositionally biased region" description="Low complexity" evidence="4">
    <location>
        <begin position="841"/>
        <end position="851"/>
    </location>
</feature>
<keyword evidence="2" id="KW-0539">Nucleus</keyword>
<evidence type="ECO:0000256" key="2">
    <source>
        <dbReference type="ARBA" id="ARBA00023242"/>
    </source>
</evidence>
<feature type="domain" description="Zn(2)-C6 fungal-type" evidence="5">
    <location>
        <begin position="68"/>
        <end position="97"/>
    </location>
</feature>
<dbReference type="SUPFAM" id="SSF57701">
    <property type="entry name" value="Zn2/Cys6 DNA-binding domain"/>
    <property type="match status" value="1"/>
</dbReference>
<dbReference type="SMART" id="SM00066">
    <property type="entry name" value="GAL4"/>
    <property type="match status" value="1"/>
</dbReference>
<evidence type="ECO:0000256" key="1">
    <source>
        <dbReference type="ARBA" id="ARBA00022723"/>
    </source>
</evidence>
<dbReference type="PANTHER" id="PTHR46910:SF17">
    <property type="entry name" value="SCFA-RELATED"/>
    <property type="match status" value="1"/>
</dbReference>
<evidence type="ECO:0000313" key="6">
    <source>
        <dbReference type="EMBL" id="TGZ77320.1"/>
    </source>
</evidence>
<dbReference type="PROSITE" id="PS50048">
    <property type="entry name" value="ZN2_CY6_FUNGAL_2"/>
    <property type="match status" value="1"/>
</dbReference>
<dbReference type="STRING" id="341454.A0A4S2MK50"/>
<protein>
    <recommendedName>
        <fullName evidence="5">Zn(2)-C6 fungal-type domain-containing protein</fullName>
    </recommendedName>
</protein>
<dbReference type="GO" id="GO:0003677">
    <property type="term" value="F:DNA binding"/>
    <property type="evidence" value="ECO:0007669"/>
    <property type="project" value="InterPro"/>
</dbReference>
<dbReference type="GO" id="GO:0000981">
    <property type="term" value="F:DNA-binding transcription factor activity, RNA polymerase II-specific"/>
    <property type="evidence" value="ECO:0007669"/>
    <property type="project" value="InterPro"/>
</dbReference>
<dbReference type="CDD" id="cd00067">
    <property type="entry name" value="GAL4"/>
    <property type="match status" value="1"/>
</dbReference>
<dbReference type="OrthoDB" id="2283488at2759"/>
<evidence type="ECO:0000259" key="5">
    <source>
        <dbReference type="PROSITE" id="PS50048"/>
    </source>
</evidence>
<keyword evidence="3" id="KW-0175">Coiled coil</keyword>